<dbReference type="EMBL" id="BMQB01000002">
    <property type="protein sequence ID" value="GGJ82841.1"/>
    <property type="molecule type" value="Genomic_DNA"/>
</dbReference>
<keyword evidence="2" id="KW-1185">Reference proteome</keyword>
<dbReference type="AlphaFoldDB" id="A0A8J3B0B5"/>
<comment type="caution">
    <text evidence="1">The sequence shown here is derived from an EMBL/GenBank/DDBJ whole genome shotgun (WGS) entry which is preliminary data.</text>
</comment>
<dbReference type="RefSeq" id="WP_189168919.1">
    <property type="nucleotide sequence ID" value="NZ_BMQB01000002.1"/>
</dbReference>
<evidence type="ECO:0000313" key="1">
    <source>
        <dbReference type="EMBL" id="GGJ82841.1"/>
    </source>
</evidence>
<reference evidence="1" key="1">
    <citation type="journal article" date="2014" name="Int. J. Syst. Evol. Microbiol.">
        <title>Complete genome sequence of Corynebacterium casei LMG S-19264T (=DSM 44701T), isolated from a smear-ripened cheese.</title>
        <authorList>
            <consortium name="US DOE Joint Genome Institute (JGI-PGF)"/>
            <person name="Walter F."/>
            <person name="Albersmeier A."/>
            <person name="Kalinowski J."/>
            <person name="Ruckert C."/>
        </authorList>
    </citation>
    <scope>NUCLEOTIDE SEQUENCE</scope>
    <source>
        <strain evidence="1">JCM 3090</strain>
    </source>
</reference>
<name>A0A8J3B0B5_9ACTN</name>
<reference evidence="1" key="2">
    <citation type="submission" date="2020-09" db="EMBL/GenBank/DDBJ databases">
        <authorList>
            <person name="Sun Q."/>
            <person name="Ohkuma M."/>
        </authorList>
    </citation>
    <scope>NUCLEOTIDE SEQUENCE</scope>
    <source>
        <strain evidence="1">JCM 3090</strain>
    </source>
</reference>
<evidence type="ECO:0000313" key="2">
    <source>
        <dbReference type="Proteomes" id="UP000649739"/>
    </source>
</evidence>
<dbReference type="Proteomes" id="UP000649739">
    <property type="component" value="Unassembled WGS sequence"/>
</dbReference>
<proteinExistence type="predicted"/>
<accession>A0A8J3B0B5</accession>
<sequence length="107" mass="12256">MPNPAALAWNAARVFVTACETGAHYVWLVDRIADVLGPEYRRALIQTRHRVVNPRCYDARLTEADAWRIRLERALERRPGAVAELRELFIQADARLAAHSDPHWRSA</sequence>
<organism evidence="1 2">
    <name type="scientific">Pilimelia anulata</name>
    <dbReference type="NCBI Taxonomy" id="53371"/>
    <lineage>
        <taxon>Bacteria</taxon>
        <taxon>Bacillati</taxon>
        <taxon>Actinomycetota</taxon>
        <taxon>Actinomycetes</taxon>
        <taxon>Micromonosporales</taxon>
        <taxon>Micromonosporaceae</taxon>
        <taxon>Pilimelia</taxon>
    </lineage>
</organism>
<protein>
    <submittedName>
        <fullName evidence="1">Uncharacterized protein</fullName>
    </submittedName>
</protein>
<gene>
    <name evidence="1" type="ORF">GCM10010123_10630</name>
</gene>